<sequence length="119" mass="13433">MCKISDDMRPRWPIPEVLAVVARFLPTLAIVPTADILPKAIKVEEKKAIALANPMRDTGKPRALYEEASSQDKTLKIYDGMMHSLLFGETDENIEMVRRDILSWLNDRCNLDSKSSSLS</sequence>
<comment type="caution">
    <text evidence="1">The sequence shown here is derived from an EMBL/GenBank/DDBJ whole genome shotgun (WGS) entry which is preliminary data.</text>
</comment>
<accession>A0A9Q0J9R4</accession>
<keyword evidence="2" id="KW-1185">Reference proteome</keyword>
<reference evidence="1" key="2">
    <citation type="journal article" date="2023" name="Plants (Basel)">
        <title>Annotation of the Turnera subulata (Passifloraceae) Draft Genome Reveals the S-Locus Evolved after the Divergence of Turneroideae from Passifloroideae in a Stepwise Manner.</title>
        <authorList>
            <person name="Henning P.M."/>
            <person name="Roalson E.H."/>
            <person name="Mir W."/>
            <person name="McCubbin A.G."/>
            <person name="Shore J.S."/>
        </authorList>
    </citation>
    <scope>NUCLEOTIDE SEQUENCE</scope>
    <source>
        <strain evidence="1">F60SS</strain>
    </source>
</reference>
<dbReference type="Proteomes" id="UP001141552">
    <property type="component" value="Unassembled WGS sequence"/>
</dbReference>
<gene>
    <name evidence="1" type="ORF">Tsubulata_018774</name>
</gene>
<name>A0A9Q0J9R4_9ROSI</name>
<evidence type="ECO:0000313" key="1">
    <source>
        <dbReference type="EMBL" id="KAJ4833564.1"/>
    </source>
</evidence>
<organism evidence="1 2">
    <name type="scientific">Turnera subulata</name>
    <dbReference type="NCBI Taxonomy" id="218843"/>
    <lineage>
        <taxon>Eukaryota</taxon>
        <taxon>Viridiplantae</taxon>
        <taxon>Streptophyta</taxon>
        <taxon>Embryophyta</taxon>
        <taxon>Tracheophyta</taxon>
        <taxon>Spermatophyta</taxon>
        <taxon>Magnoliopsida</taxon>
        <taxon>eudicotyledons</taxon>
        <taxon>Gunneridae</taxon>
        <taxon>Pentapetalae</taxon>
        <taxon>rosids</taxon>
        <taxon>fabids</taxon>
        <taxon>Malpighiales</taxon>
        <taxon>Passifloraceae</taxon>
        <taxon>Turnera</taxon>
    </lineage>
</organism>
<dbReference type="InterPro" id="IPR051044">
    <property type="entry name" value="MAG_DAG_Lipase"/>
</dbReference>
<dbReference type="InterPro" id="IPR029058">
    <property type="entry name" value="AB_hydrolase_fold"/>
</dbReference>
<dbReference type="EMBL" id="JAKUCV010004916">
    <property type="protein sequence ID" value="KAJ4833564.1"/>
    <property type="molecule type" value="Genomic_DNA"/>
</dbReference>
<reference evidence="1" key="1">
    <citation type="submission" date="2022-02" db="EMBL/GenBank/DDBJ databases">
        <authorList>
            <person name="Henning P.M."/>
            <person name="McCubbin A.G."/>
            <person name="Shore J.S."/>
        </authorList>
    </citation>
    <scope>NUCLEOTIDE SEQUENCE</scope>
    <source>
        <strain evidence="1">F60SS</strain>
        <tissue evidence="1">Leaves</tissue>
    </source>
</reference>
<proteinExistence type="predicted"/>
<dbReference type="AlphaFoldDB" id="A0A9Q0J9R4"/>
<evidence type="ECO:0000313" key="2">
    <source>
        <dbReference type="Proteomes" id="UP001141552"/>
    </source>
</evidence>
<protein>
    <recommendedName>
        <fullName evidence="3">Serine aminopeptidase S33 domain-containing protein</fullName>
    </recommendedName>
</protein>
<dbReference type="Gene3D" id="3.40.50.1820">
    <property type="entry name" value="alpha/beta hydrolase"/>
    <property type="match status" value="1"/>
</dbReference>
<evidence type="ECO:0008006" key="3">
    <source>
        <dbReference type="Google" id="ProtNLM"/>
    </source>
</evidence>
<dbReference type="OrthoDB" id="2498029at2759"/>
<dbReference type="PANTHER" id="PTHR11614">
    <property type="entry name" value="PHOSPHOLIPASE-RELATED"/>
    <property type="match status" value="1"/>
</dbReference>